<keyword evidence="2 7" id="KW-0547">Nucleotide-binding</keyword>
<dbReference type="SMART" id="SM00220">
    <property type="entry name" value="S_TKc"/>
    <property type="match status" value="1"/>
</dbReference>
<dbReference type="GO" id="GO:0004672">
    <property type="term" value="F:protein kinase activity"/>
    <property type="evidence" value="ECO:0007669"/>
    <property type="project" value="InterPro"/>
</dbReference>
<dbReference type="Gene3D" id="1.10.510.10">
    <property type="entry name" value="Transferase(Phosphotransferase) domain 1"/>
    <property type="match status" value="1"/>
</dbReference>
<feature type="compositionally biased region" description="Low complexity" evidence="8">
    <location>
        <begin position="1"/>
        <end position="22"/>
    </location>
</feature>
<feature type="compositionally biased region" description="Polar residues" evidence="8">
    <location>
        <begin position="194"/>
        <end position="207"/>
    </location>
</feature>
<dbReference type="PANTHER" id="PTHR11042">
    <property type="entry name" value="EUKARYOTIC TRANSLATION INITIATION FACTOR 2-ALPHA KINASE EIF2-ALPHA KINASE -RELATED"/>
    <property type="match status" value="1"/>
</dbReference>
<feature type="compositionally biased region" description="Basic and acidic residues" evidence="8">
    <location>
        <begin position="840"/>
        <end position="850"/>
    </location>
</feature>
<feature type="compositionally biased region" description="Basic and acidic residues" evidence="8">
    <location>
        <begin position="386"/>
        <end position="395"/>
    </location>
</feature>
<dbReference type="Pfam" id="PF00069">
    <property type="entry name" value="Pkinase"/>
    <property type="match status" value="1"/>
</dbReference>
<feature type="compositionally biased region" description="Low complexity" evidence="8">
    <location>
        <begin position="896"/>
        <end position="909"/>
    </location>
</feature>
<reference evidence="10" key="1">
    <citation type="submission" date="2021-01" db="EMBL/GenBank/DDBJ databases">
        <authorList>
            <person name="Corre E."/>
            <person name="Pelletier E."/>
            <person name="Niang G."/>
            <person name="Scheremetjew M."/>
            <person name="Finn R."/>
            <person name="Kale V."/>
            <person name="Holt S."/>
            <person name="Cochrane G."/>
            <person name="Meng A."/>
            <person name="Brown T."/>
            <person name="Cohen L."/>
        </authorList>
    </citation>
    <scope>NUCLEOTIDE SEQUENCE</scope>
    <source>
        <strain evidence="10">GSO104</strain>
    </source>
</reference>
<dbReference type="PANTHER" id="PTHR11042:SF190">
    <property type="entry name" value="MITOSIS INHIBITOR PROTEIN KINASE MIK1"/>
    <property type="match status" value="1"/>
</dbReference>
<dbReference type="Gene3D" id="3.30.200.20">
    <property type="entry name" value="Phosphorylase Kinase, domain 1"/>
    <property type="match status" value="1"/>
</dbReference>
<evidence type="ECO:0000256" key="4">
    <source>
        <dbReference type="ARBA" id="ARBA00022840"/>
    </source>
</evidence>
<feature type="compositionally biased region" description="Acidic residues" evidence="8">
    <location>
        <begin position="180"/>
        <end position="193"/>
    </location>
</feature>
<organism evidence="10">
    <name type="scientific">Ditylum brightwellii</name>
    <dbReference type="NCBI Taxonomy" id="49249"/>
    <lineage>
        <taxon>Eukaryota</taxon>
        <taxon>Sar</taxon>
        <taxon>Stramenopiles</taxon>
        <taxon>Ochrophyta</taxon>
        <taxon>Bacillariophyta</taxon>
        <taxon>Mediophyceae</taxon>
        <taxon>Lithodesmiophycidae</taxon>
        <taxon>Lithodesmiales</taxon>
        <taxon>Lithodesmiaceae</taxon>
        <taxon>Ditylum</taxon>
    </lineage>
</organism>
<evidence type="ECO:0000256" key="1">
    <source>
        <dbReference type="ARBA" id="ARBA00022679"/>
    </source>
</evidence>
<feature type="compositionally biased region" description="Low complexity" evidence="8">
    <location>
        <begin position="857"/>
        <end position="866"/>
    </location>
</feature>
<feature type="region of interest" description="Disordered" evidence="8">
    <location>
        <begin position="723"/>
        <end position="742"/>
    </location>
</feature>
<dbReference type="PROSITE" id="PS50011">
    <property type="entry name" value="PROTEIN_KINASE_DOM"/>
    <property type="match status" value="1"/>
</dbReference>
<feature type="compositionally biased region" description="Basic and acidic residues" evidence="8">
    <location>
        <begin position="1109"/>
        <end position="1124"/>
    </location>
</feature>
<feature type="compositionally biased region" description="Polar residues" evidence="8">
    <location>
        <begin position="1082"/>
        <end position="1107"/>
    </location>
</feature>
<dbReference type="GO" id="GO:0005524">
    <property type="term" value="F:ATP binding"/>
    <property type="evidence" value="ECO:0007669"/>
    <property type="project" value="UniProtKB-UniRule"/>
</dbReference>
<accession>A0A7S4RDK5</accession>
<evidence type="ECO:0000256" key="6">
    <source>
        <dbReference type="ARBA" id="ARBA00037982"/>
    </source>
</evidence>
<dbReference type="InterPro" id="IPR000719">
    <property type="entry name" value="Prot_kinase_dom"/>
</dbReference>
<feature type="region of interest" description="Disordered" evidence="8">
    <location>
        <begin position="378"/>
        <end position="505"/>
    </location>
</feature>
<dbReference type="PROSITE" id="PS00107">
    <property type="entry name" value="PROTEIN_KINASE_ATP"/>
    <property type="match status" value="1"/>
</dbReference>
<feature type="compositionally biased region" description="Basic and acidic residues" evidence="8">
    <location>
        <begin position="460"/>
        <end position="475"/>
    </location>
</feature>
<sequence>MHNPMTSHTTSTSTSSSASSSSPETKTNPMTDASATAVVTSPKPKTPSTVQKWRHRRGSTSPYPYSKQKDSATGVVKALHSSFDDATTLYSSSFSSSSSLSLEEDITKVVFSQDKHASSKLKTKVAASLMATPKRKRAQDRSDLLLVPQDQLLPCSATTAVVTTTSTGKHLKLSGYTTEPQEEEEEPLQEEANTDSTATVSESSGTFPPTPHPHRNGVTQKTPLRFCPHTNKLRKTKGAAPTVLTPTRPPRSLGTNPGWTPAPPATAGSVLFSLPKTKAVPAPLPEDDKSNSSSPPTTPTFRFTSFPASLPRVEKPRSMSPIPPPLPFSTQTKQGGTPKSTALQRWNMCTAPQTQPTDQAEEKTPSASDAIRQKMMFSSSGNARRNPPEFKDRNDIATPCLTRRRIRRRSTPHSSFSPAPSLFGGKHATQEDEGVEQSKQDDDTEEMHVGNDASFSSLSEEGRENSTTVEQKKGDAIPTREIVPPGTTRKKQREEVNNNTTTTPGTAETIVAVGGATASTFYDNPISSTSSTLPKWFSPCGSGTDMAIMEDNHIHLPQDPHQRQYLLPSADLKEDEGRTIHARLFEDEYEEEEDNCATKNSSGTTNRKETEEEEDLGLMGRNEVICTRLNFNSLLSPVPPSSSMQKQGKKILGDDDECPFASLDGKLNYGDATSDAVRRERGDNLHHGESTPIFQHSSSLMHNTSQDVTQPYYDRDRTYSLESTVSTHPNTPHTPFRNVSRTYGDVDDTVTTTPANGAMFGTPSFHVGSTDTTVIRHRRNHLDHHHQATPREVHLQFHLDSSQCSPIEGPPDDEGGGNGDIDILRNSPHGSSSELVIETSEDHHCRDELLQPRLDSSSHSSPSSKSKSWRLPPSRFSNASGDDMMFHGETESCGLSSSNVSGSSSTTNGKTRKNRPMPDMSAFDGGATPRNKSSSKAQEQFGDDGDDNFATSASGAAALSSSVPQHLSPKLLCPPTPVRTPAWAHNESLLFFGRSDSLITTKVLAACPPQVLDGLSSLENSLLEDDNSGSNDDYGKPHGSFRTFSAVEEGSENESPGEGEISFSPRSMSLYPRRGSGDDSVRSGNGSFDYSSASTRERTFSSATQNGADDLRSSGHQTEQKSGRSGEVGSVISFDADFENLGLLGRGAFADVYKAQSKADNCLYAIKRNRRQFRGKRDRDRAMAEVQTMQRLQSACAPNNHGNAASNNNGKGRNSYGLFLLFFIRAWQEDGYFFCQTELCCRESCLQMIVSLSSQWNTAKRKYPSLLRNLPSHWTNPTVDDDPGGRLVPEPTVWKLCHDISAGLSHIHSHGMVHYDIKPTNIYFHLHNRLGTMCKIGDFGLAGDAGVVEDGQEGDTKYMAQELLSSSVKHPSADMFSLGLTLYEIALTGTWELPTEGPRWHELRSGSHTLRLAPTRSQDLSNLIQRLISPEREKRPSADDILDNIRQVRQAGTMNDKFLTDYVRDVEEFDLRQERRLVSNQRDGYQRRSTPTGPLLSRNSRGLESEALYDVRTPTPDSSTKFFGV</sequence>
<feature type="compositionally biased region" description="Polar residues" evidence="8">
    <location>
        <begin position="23"/>
        <end position="39"/>
    </location>
</feature>
<feature type="compositionally biased region" description="Low complexity" evidence="8">
    <location>
        <begin position="292"/>
        <end position="307"/>
    </location>
</feature>
<feature type="compositionally biased region" description="Polar residues" evidence="8">
    <location>
        <begin position="330"/>
        <end position="340"/>
    </location>
</feature>
<protein>
    <recommendedName>
        <fullName evidence="9">Protein kinase domain-containing protein</fullName>
    </recommendedName>
</protein>
<feature type="compositionally biased region" description="Polar residues" evidence="8">
    <location>
        <begin position="723"/>
        <end position="741"/>
    </location>
</feature>
<proteinExistence type="inferred from homology"/>
<feature type="compositionally biased region" description="Basic and acidic residues" evidence="8">
    <location>
        <begin position="436"/>
        <end position="449"/>
    </location>
</feature>
<evidence type="ECO:0000259" key="9">
    <source>
        <dbReference type="PROSITE" id="PS50011"/>
    </source>
</evidence>
<evidence type="ECO:0000256" key="7">
    <source>
        <dbReference type="PROSITE-ProRule" id="PRU10141"/>
    </source>
</evidence>
<feature type="domain" description="Protein kinase" evidence="9">
    <location>
        <begin position="1138"/>
        <end position="1459"/>
    </location>
</feature>
<feature type="region of interest" description="Disordered" evidence="8">
    <location>
        <begin position="164"/>
        <end position="340"/>
    </location>
</feature>
<comment type="similarity">
    <text evidence="6">Belongs to the protein kinase superfamily. Ser/Thr protein kinase family. GCN2 subfamily.</text>
</comment>
<keyword evidence="3" id="KW-0418">Kinase</keyword>
<feature type="binding site" evidence="7">
    <location>
        <position position="1167"/>
    </location>
    <ligand>
        <name>ATP</name>
        <dbReference type="ChEBI" id="CHEBI:30616"/>
    </ligand>
</feature>
<evidence type="ECO:0000256" key="2">
    <source>
        <dbReference type="ARBA" id="ARBA00022741"/>
    </source>
</evidence>
<feature type="region of interest" description="Disordered" evidence="8">
    <location>
        <begin position="802"/>
        <end position="952"/>
    </location>
</feature>
<dbReference type="GO" id="GO:0005634">
    <property type="term" value="C:nucleus"/>
    <property type="evidence" value="ECO:0007669"/>
    <property type="project" value="TreeGrafter"/>
</dbReference>
<feature type="region of interest" description="Disordered" evidence="8">
    <location>
        <begin position="1"/>
        <end position="71"/>
    </location>
</feature>
<dbReference type="InterPro" id="IPR011009">
    <property type="entry name" value="Kinase-like_dom_sf"/>
</dbReference>
<evidence type="ECO:0000256" key="5">
    <source>
        <dbReference type="ARBA" id="ARBA00023193"/>
    </source>
</evidence>
<gene>
    <name evidence="10" type="ORF">DBRI00130_LOCUS16996</name>
</gene>
<feature type="region of interest" description="Disordered" evidence="8">
    <location>
        <begin position="589"/>
        <end position="615"/>
    </location>
</feature>
<dbReference type="InterPro" id="IPR050339">
    <property type="entry name" value="CC_SR_Kinase"/>
</dbReference>
<dbReference type="GO" id="GO:0005737">
    <property type="term" value="C:cytoplasm"/>
    <property type="evidence" value="ECO:0007669"/>
    <property type="project" value="TreeGrafter"/>
</dbReference>
<keyword evidence="5" id="KW-0652">Protein synthesis inhibitor</keyword>
<feature type="region of interest" description="Disordered" evidence="8">
    <location>
        <begin position="1480"/>
        <end position="1502"/>
    </location>
</feature>
<feature type="compositionally biased region" description="Basic residues" evidence="8">
    <location>
        <begin position="402"/>
        <end position="411"/>
    </location>
</feature>
<keyword evidence="4 7" id="KW-0067">ATP-binding</keyword>
<dbReference type="PROSITE" id="PS00108">
    <property type="entry name" value="PROTEIN_KINASE_ST"/>
    <property type="match status" value="1"/>
</dbReference>
<keyword evidence="1" id="KW-0808">Transferase</keyword>
<dbReference type="InterPro" id="IPR017441">
    <property type="entry name" value="Protein_kinase_ATP_BS"/>
</dbReference>
<feature type="region of interest" description="Disordered" evidence="8">
    <location>
        <begin position="351"/>
        <end position="370"/>
    </location>
</feature>
<evidence type="ECO:0000256" key="3">
    <source>
        <dbReference type="ARBA" id="ARBA00022777"/>
    </source>
</evidence>
<evidence type="ECO:0000313" key="10">
    <source>
        <dbReference type="EMBL" id="CAE4611240.1"/>
    </source>
</evidence>
<dbReference type="EMBL" id="HBNS01021446">
    <property type="protein sequence ID" value="CAE4611240.1"/>
    <property type="molecule type" value="Transcribed_RNA"/>
</dbReference>
<dbReference type="SUPFAM" id="SSF56112">
    <property type="entry name" value="Protein kinase-like (PK-like)"/>
    <property type="match status" value="1"/>
</dbReference>
<name>A0A7S4RDK5_9STRA</name>
<dbReference type="InterPro" id="IPR008271">
    <property type="entry name" value="Ser/Thr_kinase_AS"/>
</dbReference>
<feature type="region of interest" description="Disordered" evidence="8">
    <location>
        <begin position="1047"/>
        <end position="1126"/>
    </location>
</feature>
<evidence type="ECO:0000256" key="8">
    <source>
        <dbReference type="SAM" id="MobiDB-lite"/>
    </source>
</evidence>
<dbReference type="GO" id="GO:0017148">
    <property type="term" value="P:negative regulation of translation"/>
    <property type="evidence" value="ECO:0007669"/>
    <property type="project" value="UniProtKB-KW"/>
</dbReference>